<evidence type="ECO:0008006" key="3">
    <source>
        <dbReference type="Google" id="ProtNLM"/>
    </source>
</evidence>
<dbReference type="EMBL" id="FTOR01000001">
    <property type="protein sequence ID" value="SIS77031.1"/>
    <property type="molecule type" value="Genomic_DNA"/>
</dbReference>
<dbReference type="RefSeq" id="WP_076376439.1">
    <property type="nucleotide sequence ID" value="NZ_AP017422.1"/>
</dbReference>
<gene>
    <name evidence="1" type="ORF">SAMN05421788_1011110</name>
</gene>
<name>A0A1N7LTK1_9BACT</name>
<evidence type="ECO:0000313" key="1">
    <source>
        <dbReference type="EMBL" id="SIS77031.1"/>
    </source>
</evidence>
<dbReference type="InterPro" id="IPR024997">
    <property type="entry name" value="DUF3892"/>
</dbReference>
<reference evidence="2" key="1">
    <citation type="submission" date="2017-01" db="EMBL/GenBank/DDBJ databases">
        <authorList>
            <person name="Varghese N."/>
            <person name="Submissions S."/>
        </authorList>
    </citation>
    <scope>NUCLEOTIDE SEQUENCE [LARGE SCALE GENOMIC DNA]</scope>
    <source>
        <strain evidence="2">DSM 21054</strain>
    </source>
</reference>
<accession>A0A1N7LTK1</accession>
<keyword evidence="2" id="KW-1185">Reference proteome</keyword>
<dbReference type="OrthoDB" id="826539at2"/>
<proteinExistence type="predicted"/>
<dbReference type="AlphaFoldDB" id="A0A1N7LTK1"/>
<dbReference type="Pfam" id="PF13031">
    <property type="entry name" value="DUF3892"/>
    <property type="match status" value="1"/>
</dbReference>
<evidence type="ECO:0000313" key="2">
    <source>
        <dbReference type="Proteomes" id="UP000186917"/>
    </source>
</evidence>
<protein>
    <recommendedName>
        <fullName evidence="3">DUF3892 domain-containing protein</fullName>
    </recommendedName>
</protein>
<dbReference type="Proteomes" id="UP000186917">
    <property type="component" value="Unassembled WGS sequence"/>
</dbReference>
<organism evidence="1 2">
    <name type="scientific">Filimonas lacunae</name>
    <dbReference type="NCBI Taxonomy" id="477680"/>
    <lineage>
        <taxon>Bacteria</taxon>
        <taxon>Pseudomonadati</taxon>
        <taxon>Bacteroidota</taxon>
        <taxon>Chitinophagia</taxon>
        <taxon>Chitinophagales</taxon>
        <taxon>Chitinophagaceae</taxon>
        <taxon>Filimonas</taxon>
    </lineage>
</organism>
<sequence length="93" mass="10487">MSTHQVTCINKRGNHYDAHARISHIGGLSNGSRWKLSEDDAIKAIEDNKYQFYVSVNGRSVNVIVARHEGRKYLKTESDGYSPNNLLNLPECP</sequence>